<dbReference type="InterPro" id="IPR011545">
    <property type="entry name" value="DEAD/DEAH_box_helicase_dom"/>
</dbReference>
<evidence type="ECO:0000259" key="7">
    <source>
        <dbReference type="PROSITE" id="PS51194"/>
    </source>
</evidence>
<reference evidence="8 9" key="1">
    <citation type="submission" date="2017-02" db="EMBL/GenBank/DDBJ databases">
        <title>Genomic diversity within the haloalkaliphilic genus Thioalkalivibrio.</title>
        <authorList>
            <person name="Ahn A.-C."/>
            <person name="Meier-Kolthoff J."/>
            <person name="Overmars L."/>
            <person name="Richter M."/>
            <person name="Woyke T."/>
            <person name="Sorokin D.Y."/>
            <person name="Muyzer G."/>
        </authorList>
    </citation>
    <scope>NUCLEOTIDE SEQUENCE [LARGE SCALE GENOMIC DNA]</scope>
    <source>
        <strain evidence="8 9">HL17</strain>
    </source>
</reference>
<dbReference type="PROSITE" id="PS51194">
    <property type="entry name" value="HELICASE_CTER"/>
    <property type="match status" value="1"/>
</dbReference>
<dbReference type="STRING" id="252474.B1A74_07175"/>
<dbReference type="Pfam" id="PF21010">
    <property type="entry name" value="HA2_C"/>
    <property type="match status" value="1"/>
</dbReference>
<dbReference type="PANTHER" id="PTHR18934">
    <property type="entry name" value="ATP-DEPENDENT RNA HELICASE"/>
    <property type="match status" value="1"/>
</dbReference>
<dbReference type="InterPro" id="IPR001650">
    <property type="entry name" value="Helicase_C-like"/>
</dbReference>
<keyword evidence="3 8" id="KW-0347">Helicase</keyword>
<evidence type="ECO:0000256" key="4">
    <source>
        <dbReference type="ARBA" id="ARBA00022840"/>
    </source>
</evidence>
<evidence type="ECO:0000256" key="5">
    <source>
        <dbReference type="SAM" id="MobiDB-lite"/>
    </source>
</evidence>
<name>A0A1V2ZYI5_9GAMM</name>
<feature type="domain" description="Helicase ATP-binding" evidence="6">
    <location>
        <begin position="91"/>
        <end position="258"/>
    </location>
</feature>
<dbReference type="GO" id="GO:0005524">
    <property type="term" value="F:ATP binding"/>
    <property type="evidence" value="ECO:0007669"/>
    <property type="project" value="UniProtKB-KW"/>
</dbReference>
<keyword evidence="1" id="KW-0547">Nucleotide-binding</keyword>
<dbReference type="SMART" id="SM00847">
    <property type="entry name" value="HA2"/>
    <property type="match status" value="1"/>
</dbReference>
<dbReference type="NCBIfam" id="TIGR01967">
    <property type="entry name" value="DEAH_box_HrpA"/>
    <property type="match status" value="1"/>
</dbReference>
<dbReference type="GO" id="GO:0016787">
    <property type="term" value="F:hydrolase activity"/>
    <property type="evidence" value="ECO:0007669"/>
    <property type="project" value="UniProtKB-KW"/>
</dbReference>
<feature type="domain" description="Helicase C-terminal" evidence="7">
    <location>
        <begin position="292"/>
        <end position="460"/>
    </location>
</feature>
<evidence type="ECO:0000259" key="6">
    <source>
        <dbReference type="PROSITE" id="PS51192"/>
    </source>
</evidence>
<dbReference type="InterPro" id="IPR027417">
    <property type="entry name" value="P-loop_NTPase"/>
</dbReference>
<evidence type="ECO:0000256" key="3">
    <source>
        <dbReference type="ARBA" id="ARBA00022806"/>
    </source>
</evidence>
<evidence type="ECO:0000256" key="1">
    <source>
        <dbReference type="ARBA" id="ARBA00022741"/>
    </source>
</evidence>
<dbReference type="InterPro" id="IPR024590">
    <property type="entry name" value="HrpA_C"/>
</dbReference>
<dbReference type="PANTHER" id="PTHR18934:SF99">
    <property type="entry name" value="ATP-DEPENDENT RNA HELICASE DHX37-RELATED"/>
    <property type="match status" value="1"/>
</dbReference>
<dbReference type="CDD" id="cd18791">
    <property type="entry name" value="SF2_C_RHA"/>
    <property type="match status" value="1"/>
</dbReference>
<dbReference type="InterPro" id="IPR003593">
    <property type="entry name" value="AAA+_ATPase"/>
</dbReference>
<evidence type="ECO:0000256" key="2">
    <source>
        <dbReference type="ARBA" id="ARBA00022801"/>
    </source>
</evidence>
<dbReference type="Pfam" id="PF00270">
    <property type="entry name" value="DEAD"/>
    <property type="match status" value="1"/>
</dbReference>
<accession>A0A1V2ZYI5</accession>
<dbReference type="InterPro" id="IPR014001">
    <property type="entry name" value="Helicase_ATP-bd"/>
</dbReference>
<proteinExistence type="predicted"/>
<evidence type="ECO:0000313" key="8">
    <source>
        <dbReference type="EMBL" id="OOC10187.1"/>
    </source>
</evidence>
<dbReference type="Gene3D" id="3.40.50.300">
    <property type="entry name" value="P-loop containing nucleotide triphosphate hydrolases"/>
    <property type="match status" value="2"/>
</dbReference>
<feature type="compositionally biased region" description="Basic and acidic residues" evidence="5">
    <location>
        <begin position="837"/>
        <end position="849"/>
    </location>
</feature>
<dbReference type="Pfam" id="PF11898">
    <property type="entry name" value="DUF3418"/>
    <property type="match status" value="1"/>
</dbReference>
<dbReference type="SMART" id="SM00487">
    <property type="entry name" value="DEXDc"/>
    <property type="match status" value="1"/>
</dbReference>
<sequence length="1314" mass="148336">METGESAAPDLDALSAEVDGLQRIAGRRDLQDLLRRARRRRDRGQAFDRLARNLQQRLATEQQREAAAEARRPQPVYTGDLPVHAERERIIEAIRTHSVIVLSGETGSGKTTQLPKLCLEAGRGRGGLIGHTQPRRIAARSVAARIAEELGTPLGEESGAAVGCKVRFSDRTGPDNFVRLMTDGMLLAEMAHDPELLAYDTVIVDEAHERSLNIDFLMGVLQRLVRKRPELRVIITSATLDPERLSRFFDDAPMIDVPGRTYPVELRYRPLEPDAADDDEDGDGGERDLFTGIRDAVRECRRAGPGDILVFLPGEREIRDAHRALRGEESAPDTEVLPLYARLSAREQSRVFQAHSGRRIVLATNVAETALTVPGIRYVIDSGLARVSRYSWRTRVQRLSLEPVSQAACDQRAGRCGRLGPGVCIRLFSEEDYQQRPAFTDPEIQRSNLASVILQMAALKLGDPRRFPFVDPPDSRLIKDGYRLLEELGAVDAGHRLQERGRQLSRMPVDPRHGAMLLAGADHGCMTETATIAAFLSLQDPRERPADATQAADTAHAEFRVEGSDFMGMLRLWQAWHDAREARGSNALKRWCREHFLNFMRMREWQELRSQLLRLARDMELHPGRATAKPESVHRALLSGLVSQIGQKTERGDYLGARNRRFQIHPGSVLAKKKPNWVVSAEIAETTRVYARENARIEPDWLLEVAPHLLRHHIFEPHFQRRSGRVGAYDRITLYGLVVAAKKPVDFARHDPEEARRIFIREGLVGGQLRTRSRGVRANREAVAAITEEEARGRRRDLLAEEDRLFEFYAARIPEDVRDGPSFERWVRKREQKDPDSLRIDPAELRNEPEESLPQGAYPDHLELEGLRLPLHYRFEPGQEDDGVTVDVPVAALNAVPDWLGDWLVPGLLEERVTALLKSLPKSLRRQFVPAPDFARAALARLEHRQGPLLPALAEELERMTGTAIPPDAWRPDTLEPHLILRFRILDPEGHELTAGRDLPALKAELGGTAEATFDPGPTSGPQREGITEWDFGALPESVEHEHQGARMRAFPVLVDRGDSVSLELEPDPATAERRHRAGLRRLFLLALRPAVRDLKRQLPDMDRASLHYATLGQGDTLRDQVLEAAADRVFLADAPEQWPRDAEAFAERLEAGRSELGPTATELARLAADILARWHDLRSRLHGDLPLSWIEAARDIRDQLDALVPPDFLLSTPADMLPEFPRYLQAIDRRLERLTRAPDKDRAGRVAVEPLWQKARDLLQRRPDDPDVLAFRYRIEEFRVSQFAQELGTREKVSAQRLEREYDTLIKRFAGSL</sequence>
<dbReference type="SMART" id="SM00490">
    <property type="entry name" value="HELICc"/>
    <property type="match status" value="1"/>
</dbReference>
<keyword evidence="2" id="KW-0378">Hydrolase</keyword>
<dbReference type="Gene3D" id="1.20.120.1080">
    <property type="match status" value="1"/>
</dbReference>
<dbReference type="PROSITE" id="PS51192">
    <property type="entry name" value="HELICASE_ATP_BIND_1"/>
    <property type="match status" value="1"/>
</dbReference>
<dbReference type="FunFam" id="1.20.120.1080:FF:000005">
    <property type="entry name" value="ATP-dependent helicase HrpA"/>
    <property type="match status" value="1"/>
</dbReference>
<dbReference type="GO" id="GO:0003723">
    <property type="term" value="F:RNA binding"/>
    <property type="evidence" value="ECO:0007669"/>
    <property type="project" value="TreeGrafter"/>
</dbReference>
<dbReference type="SMART" id="SM00382">
    <property type="entry name" value="AAA"/>
    <property type="match status" value="1"/>
</dbReference>
<keyword evidence="4" id="KW-0067">ATP-binding</keyword>
<organism evidence="8 9">
    <name type="scientific">Thioalkalivibrio halophilus</name>
    <dbReference type="NCBI Taxonomy" id="252474"/>
    <lineage>
        <taxon>Bacteria</taxon>
        <taxon>Pseudomonadati</taxon>
        <taxon>Pseudomonadota</taxon>
        <taxon>Gammaproteobacteria</taxon>
        <taxon>Chromatiales</taxon>
        <taxon>Ectothiorhodospiraceae</taxon>
        <taxon>Thioalkalivibrio</taxon>
    </lineage>
</organism>
<dbReference type="OrthoDB" id="9805617at2"/>
<dbReference type="Pfam" id="PF00271">
    <property type="entry name" value="Helicase_C"/>
    <property type="match status" value="1"/>
</dbReference>
<dbReference type="RefSeq" id="WP_077244210.1">
    <property type="nucleotide sequence ID" value="NZ_MUZR01000022.1"/>
</dbReference>
<keyword evidence="9" id="KW-1185">Reference proteome</keyword>
<gene>
    <name evidence="8" type="ORF">B1A74_07175</name>
</gene>
<dbReference type="InterPro" id="IPR010222">
    <property type="entry name" value="RNA_helicase_HrpA"/>
</dbReference>
<evidence type="ECO:0000313" key="9">
    <source>
        <dbReference type="Proteomes" id="UP000189177"/>
    </source>
</evidence>
<dbReference type="InterPro" id="IPR011709">
    <property type="entry name" value="DEAD-box_helicase_OB_fold"/>
</dbReference>
<dbReference type="Pfam" id="PF07717">
    <property type="entry name" value="OB_NTP_bind"/>
    <property type="match status" value="1"/>
</dbReference>
<comment type="caution">
    <text evidence="8">The sequence shown here is derived from an EMBL/GenBank/DDBJ whole genome shotgun (WGS) entry which is preliminary data.</text>
</comment>
<dbReference type="Proteomes" id="UP000189177">
    <property type="component" value="Unassembled WGS sequence"/>
</dbReference>
<dbReference type="EMBL" id="MUZR01000022">
    <property type="protein sequence ID" value="OOC10187.1"/>
    <property type="molecule type" value="Genomic_DNA"/>
</dbReference>
<dbReference type="InterPro" id="IPR007502">
    <property type="entry name" value="Helicase-assoc_dom"/>
</dbReference>
<dbReference type="GO" id="GO:0003724">
    <property type="term" value="F:RNA helicase activity"/>
    <property type="evidence" value="ECO:0007669"/>
    <property type="project" value="InterPro"/>
</dbReference>
<protein>
    <submittedName>
        <fullName evidence="8">ATP-dependent RNA helicase HrpA</fullName>
    </submittedName>
</protein>
<dbReference type="SUPFAM" id="SSF52540">
    <property type="entry name" value="P-loop containing nucleoside triphosphate hydrolases"/>
    <property type="match status" value="1"/>
</dbReference>
<feature type="region of interest" description="Disordered" evidence="5">
    <location>
        <begin position="837"/>
        <end position="857"/>
    </location>
</feature>